<reference evidence="4 5" key="1">
    <citation type="journal article" date="2019" name="Nat. Ecol. Evol.">
        <title>Megaphylogeny resolves global patterns of mushroom evolution.</title>
        <authorList>
            <person name="Varga T."/>
            <person name="Krizsan K."/>
            <person name="Foldi C."/>
            <person name="Dima B."/>
            <person name="Sanchez-Garcia M."/>
            <person name="Sanchez-Ramirez S."/>
            <person name="Szollosi G.J."/>
            <person name="Szarkandi J.G."/>
            <person name="Papp V."/>
            <person name="Albert L."/>
            <person name="Andreopoulos W."/>
            <person name="Angelini C."/>
            <person name="Antonin V."/>
            <person name="Barry K.W."/>
            <person name="Bougher N.L."/>
            <person name="Buchanan P."/>
            <person name="Buyck B."/>
            <person name="Bense V."/>
            <person name="Catcheside P."/>
            <person name="Chovatia M."/>
            <person name="Cooper J."/>
            <person name="Damon W."/>
            <person name="Desjardin D."/>
            <person name="Finy P."/>
            <person name="Geml J."/>
            <person name="Haridas S."/>
            <person name="Hughes K."/>
            <person name="Justo A."/>
            <person name="Karasinski D."/>
            <person name="Kautmanova I."/>
            <person name="Kiss B."/>
            <person name="Kocsube S."/>
            <person name="Kotiranta H."/>
            <person name="LaButti K.M."/>
            <person name="Lechner B.E."/>
            <person name="Liimatainen K."/>
            <person name="Lipzen A."/>
            <person name="Lukacs Z."/>
            <person name="Mihaltcheva S."/>
            <person name="Morgado L.N."/>
            <person name="Niskanen T."/>
            <person name="Noordeloos M.E."/>
            <person name="Ohm R.A."/>
            <person name="Ortiz-Santana B."/>
            <person name="Ovrebo C."/>
            <person name="Racz N."/>
            <person name="Riley R."/>
            <person name="Savchenko A."/>
            <person name="Shiryaev A."/>
            <person name="Soop K."/>
            <person name="Spirin V."/>
            <person name="Szebenyi C."/>
            <person name="Tomsovsky M."/>
            <person name="Tulloss R.E."/>
            <person name="Uehling J."/>
            <person name="Grigoriev I.V."/>
            <person name="Vagvolgyi C."/>
            <person name="Papp T."/>
            <person name="Martin F.M."/>
            <person name="Miettinen O."/>
            <person name="Hibbett D.S."/>
            <person name="Nagy L.G."/>
        </authorList>
    </citation>
    <scope>NUCLEOTIDE SEQUENCE [LARGE SCALE GENOMIC DNA]</scope>
    <source>
        <strain evidence="4 5">FP101781</strain>
    </source>
</reference>
<feature type="region of interest" description="Disordered" evidence="2">
    <location>
        <begin position="262"/>
        <end position="294"/>
    </location>
</feature>
<evidence type="ECO:0000313" key="5">
    <source>
        <dbReference type="Proteomes" id="UP000298030"/>
    </source>
</evidence>
<feature type="coiled-coil region" evidence="1">
    <location>
        <begin position="37"/>
        <end position="71"/>
    </location>
</feature>
<comment type="caution">
    <text evidence="4">The sequence shown here is derived from an EMBL/GenBank/DDBJ whole genome shotgun (WGS) entry which is preliminary data.</text>
</comment>
<feature type="domain" description="F-box" evidence="3">
    <location>
        <begin position="83"/>
        <end position="141"/>
    </location>
</feature>
<keyword evidence="5" id="KW-1185">Reference proteome</keyword>
<dbReference type="Gene3D" id="1.20.1280.50">
    <property type="match status" value="1"/>
</dbReference>
<evidence type="ECO:0000313" key="4">
    <source>
        <dbReference type="EMBL" id="TEB38164.1"/>
    </source>
</evidence>
<dbReference type="InterPro" id="IPR001810">
    <property type="entry name" value="F-box_dom"/>
</dbReference>
<dbReference type="AlphaFoldDB" id="A0A4Y7TW44"/>
<dbReference type="EMBL" id="QPFP01000003">
    <property type="protein sequence ID" value="TEB38164.1"/>
    <property type="molecule type" value="Genomic_DNA"/>
</dbReference>
<organism evidence="4 5">
    <name type="scientific">Coprinellus micaceus</name>
    <name type="common">Glistening ink-cap mushroom</name>
    <name type="synonym">Coprinus micaceus</name>
    <dbReference type="NCBI Taxonomy" id="71717"/>
    <lineage>
        <taxon>Eukaryota</taxon>
        <taxon>Fungi</taxon>
        <taxon>Dikarya</taxon>
        <taxon>Basidiomycota</taxon>
        <taxon>Agaricomycotina</taxon>
        <taxon>Agaricomycetes</taxon>
        <taxon>Agaricomycetidae</taxon>
        <taxon>Agaricales</taxon>
        <taxon>Agaricineae</taxon>
        <taxon>Psathyrellaceae</taxon>
        <taxon>Coprinellus</taxon>
    </lineage>
</organism>
<name>A0A4Y7TW44_COPMI</name>
<feature type="compositionally biased region" description="Basic and acidic residues" evidence="2">
    <location>
        <begin position="281"/>
        <end position="294"/>
    </location>
</feature>
<evidence type="ECO:0000256" key="1">
    <source>
        <dbReference type="SAM" id="Coils"/>
    </source>
</evidence>
<dbReference type="OrthoDB" id="3365698at2759"/>
<evidence type="ECO:0000259" key="3">
    <source>
        <dbReference type="Pfam" id="PF12937"/>
    </source>
</evidence>
<dbReference type="Pfam" id="PF12937">
    <property type="entry name" value="F-box-like"/>
    <property type="match status" value="1"/>
</dbReference>
<gene>
    <name evidence="4" type="ORF">FA13DRAFT_1725807</name>
</gene>
<proteinExistence type="predicted"/>
<dbReference type="Proteomes" id="UP000298030">
    <property type="component" value="Unassembled WGS sequence"/>
</dbReference>
<accession>A0A4Y7TW44</accession>
<sequence>MPHIPNQPLGPDIVDSKLAFSMKHFFANNDPPPAPELQCALRGIEDLVDQIDDAKREISFWSERLHTLEANLKEHRGVVSAIRRMPAEILGQIFEAHQSLGSSFNSPSKSSRAELIHLMLVCRGWRTAALSAHGLWANISIDGIDGPGLSYDKLVVWLARAGNLPRRLVIALQRREDCPSLCSPQFGIDSTCILSRNLSLVRLILEGPPLEHLGVKVRHRSLVHSRRRVSATFLLLLILLSVRYRDYFNAWAKRHHCTTGVGGASRAPHLSPHSGRGVPRITERHPSDTVPMREPKRIAPCHSVHRVRPFTILKIRNLFPQVDRIEGQCGYWISLRRSFHPQLSGVAGTRSPRCHQRTRLFNHSNLEGLLPEALSHQGAHVSWYSRSASAGSSRPASPP</sequence>
<evidence type="ECO:0000256" key="2">
    <source>
        <dbReference type="SAM" id="MobiDB-lite"/>
    </source>
</evidence>
<protein>
    <recommendedName>
        <fullName evidence="3">F-box domain-containing protein</fullName>
    </recommendedName>
</protein>
<keyword evidence="1" id="KW-0175">Coiled coil</keyword>